<organism evidence="2">
    <name type="scientific">Magallana gigas</name>
    <name type="common">Pacific oyster</name>
    <name type="synonym">Crassostrea gigas</name>
    <dbReference type="NCBI Taxonomy" id="29159"/>
    <lineage>
        <taxon>Eukaryota</taxon>
        <taxon>Metazoa</taxon>
        <taxon>Spiralia</taxon>
        <taxon>Lophotrochozoa</taxon>
        <taxon>Mollusca</taxon>
        <taxon>Bivalvia</taxon>
        <taxon>Autobranchia</taxon>
        <taxon>Pteriomorphia</taxon>
        <taxon>Ostreida</taxon>
        <taxon>Ostreoidea</taxon>
        <taxon>Ostreidae</taxon>
        <taxon>Magallana</taxon>
    </lineage>
</organism>
<name>K1QCF8_MAGGI</name>
<feature type="region of interest" description="Disordered" evidence="1">
    <location>
        <begin position="1"/>
        <end position="60"/>
    </location>
</feature>
<evidence type="ECO:0000256" key="1">
    <source>
        <dbReference type="SAM" id="MobiDB-lite"/>
    </source>
</evidence>
<dbReference type="SUPFAM" id="SSF54001">
    <property type="entry name" value="Cysteine proteinases"/>
    <property type="match status" value="1"/>
</dbReference>
<dbReference type="PANTHER" id="PTHR12419">
    <property type="entry name" value="OTU DOMAIN CONTAINING PROTEIN"/>
    <property type="match status" value="1"/>
</dbReference>
<dbReference type="Gene3D" id="3.90.70.80">
    <property type="match status" value="1"/>
</dbReference>
<dbReference type="EMBL" id="JH817530">
    <property type="protein sequence ID" value="EKC26460.1"/>
    <property type="molecule type" value="Genomic_DNA"/>
</dbReference>
<dbReference type="InterPro" id="IPR038765">
    <property type="entry name" value="Papain-like_cys_pep_sf"/>
</dbReference>
<dbReference type="InParanoid" id="K1QCF8"/>
<dbReference type="GO" id="GO:0016579">
    <property type="term" value="P:protein deubiquitination"/>
    <property type="evidence" value="ECO:0007669"/>
    <property type="project" value="TreeGrafter"/>
</dbReference>
<accession>K1QCF8</accession>
<protein>
    <submittedName>
        <fullName evidence="2">Uncharacterized protein</fullName>
    </submittedName>
</protein>
<feature type="compositionally biased region" description="Basic and acidic residues" evidence="1">
    <location>
        <begin position="49"/>
        <end position="60"/>
    </location>
</feature>
<reference evidence="2" key="1">
    <citation type="journal article" date="2012" name="Nature">
        <title>The oyster genome reveals stress adaptation and complexity of shell formation.</title>
        <authorList>
            <person name="Zhang G."/>
            <person name="Fang X."/>
            <person name="Guo X."/>
            <person name="Li L."/>
            <person name="Luo R."/>
            <person name="Xu F."/>
            <person name="Yang P."/>
            <person name="Zhang L."/>
            <person name="Wang X."/>
            <person name="Qi H."/>
            <person name="Xiong Z."/>
            <person name="Que H."/>
            <person name="Xie Y."/>
            <person name="Holland P.W."/>
            <person name="Paps J."/>
            <person name="Zhu Y."/>
            <person name="Wu F."/>
            <person name="Chen Y."/>
            <person name="Wang J."/>
            <person name="Peng C."/>
            <person name="Meng J."/>
            <person name="Yang L."/>
            <person name="Liu J."/>
            <person name="Wen B."/>
            <person name="Zhang N."/>
            <person name="Huang Z."/>
            <person name="Zhu Q."/>
            <person name="Feng Y."/>
            <person name="Mount A."/>
            <person name="Hedgecock D."/>
            <person name="Xu Z."/>
            <person name="Liu Y."/>
            <person name="Domazet-Loso T."/>
            <person name="Du Y."/>
            <person name="Sun X."/>
            <person name="Zhang S."/>
            <person name="Liu B."/>
            <person name="Cheng P."/>
            <person name="Jiang X."/>
            <person name="Li J."/>
            <person name="Fan D."/>
            <person name="Wang W."/>
            <person name="Fu W."/>
            <person name="Wang T."/>
            <person name="Wang B."/>
            <person name="Zhang J."/>
            <person name="Peng Z."/>
            <person name="Li Y."/>
            <person name="Li N."/>
            <person name="Wang J."/>
            <person name="Chen M."/>
            <person name="He Y."/>
            <person name="Tan F."/>
            <person name="Song X."/>
            <person name="Zheng Q."/>
            <person name="Huang R."/>
            <person name="Yang H."/>
            <person name="Du X."/>
            <person name="Chen L."/>
            <person name="Yang M."/>
            <person name="Gaffney P.M."/>
            <person name="Wang S."/>
            <person name="Luo L."/>
            <person name="She Z."/>
            <person name="Ming Y."/>
            <person name="Huang W."/>
            <person name="Zhang S."/>
            <person name="Huang B."/>
            <person name="Zhang Y."/>
            <person name="Qu T."/>
            <person name="Ni P."/>
            <person name="Miao G."/>
            <person name="Wang J."/>
            <person name="Wang Q."/>
            <person name="Steinberg C.E."/>
            <person name="Wang H."/>
            <person name="Li N."/>
            <person name="Qian L."/>
            <person name="Zhang G."/>
            <person name="Li Y."/>
            <person name="Yang H."/>
            <person name="Liu X."/>
            <person name="Wang J."/>
            <person name="Yin Y."/>
            <person name="Wang J."/>
        </authorList>
    </citation>
    <scope>NUCLEOTIDE SEQUENCE [LARGE SCALE GENOMIC DNA]</scope>
    <source>
        <strain evidence="2">05x7-T-G4-1.051#20</strain>
    </source>
</reference>
<dbReference type="Pfam" id="PF02338">
    <property type="entry name" value="OTU"/>
    <property type="match status" value="1"/>
</dbReference>
<dbReference type="InterPro" id="IPR003323">
    <property type="entry name" value="OTU_dom"/>
</dbReference>
<dbReference type="HOGENOM" id="CLU_700674_0_0_1"/>
<dbReference type="PANTHER" id="PTHR12419:SF11">
    <property type="entry name" value="OTU DOMAIN-CONTAINING PROTEIN DDB_G0284757"/>
    <property type="match status" value="1"/>
</dbReference>
<dbReference type="CDD" id="cd22758">
    <property type="entry name" value="OTU_232R-like"/>
    <property type="match status" value="1"/>
</dbReference>
<gene>
    <name evidence="2" type="ORF">CGI_10004721</name>
</gene>
<dbReference type="PROSITE" id="PS50802">
    <property type="entry name" value="OTU"/>
    <property type="match status" value="1"/>
</dbReference>
<dbReference type="AlphaFoldDB" id="K1QCF8"/>
<dbReference type="GO" id="GO:0004843">
    <property type="term" value="F:cysteine-type deubiquitinase activity"/>
    <property type="evidence" value="ECO:0007669"/>
    <property type="project" value="TreeGrafter"/>
</dbReference>
<sequence>MELQSNENVKESTNKTSKSVDQTVEGVKNFRKENSDEQPFLKTGQQEQLPRDCEVEKKEEPSVGIIADIDDIDYFDSDEELMEKNDVNYAEKDLQFIFDGVITKADSSEGRYSEGLDKYKNMPIYKRSIQKFASDNGFEIHDIIPDGNCMFRSLSDQFMINGCMGCSAEHLRYVAVQYLREHPFIEESHHRQSFLCKETWEDYLQRMSKDKEWGDHLVLQAVVDAFDIHITVINVFQYDVRRTILQPESNAKRRRIRIFLGHIGEFHYLSLRPRDWRHHWPFKSILCRTLACSRHFSPSARLDIIRNKFGEIKAGKTLSEEEYTDRIGTHTENFRTNSTESTDCFEENHGDNMYLDIYSINESELQATSANRKKKGDFITYIVKNKCYQLPFAR</sequence>
<evidence type="ECO:0000313" key="2">
    <source>
        <dbReference type="EMBL" id="EKC26460.1"/>
    </source>
</evidence>
<dbReference type="InterPro" id="IPR050704">
    <property type="entry name" value="Peptidase_C85-like"/>
</dbReference>
<proteinExistence type="predicted"/>